<keyword evidence="2" id="KW-0812">Transmembrane</keyword>
<feature type="transmembrane region" description="Helical" evidence="2">
    <location>
        <begin position="64"/>
        <end position="83"/>
    </location>
</feature>
<reference evidence="3" key="2">
    <citation type="submission" date="2023-05" db="EMBL/GenBank/DDBJ databases">
        <authorList>
            <person name="Schelkunov M.I."/>
        </authorList>
    </citation>
    <scope>NUCLEOTIDE SEQUENCE</scope>
    <source>
        <strain evidence="3">Hsosn_3</strain>
        <tissue evidence="3">Leaf</tissue>
    </source>
</reference>
<evidence type="ECO:0008006" key="5">
    <source>
        <dbReference type="Google" id="ProtNLM"/>
    </source>
</evidence>
<reference evidence="3" key="1">
    <citation type="submission" date="2023-02" db="EMBL/GenBank/DDBJ databases">
        <title>Genome of toxic invasive species Heracleum sosnowskyi carries increased number of genes despite the absence of recent whole-genome duplications.</title>
        <authorList>
            <person name="Schelkunov M."/>
            <person name="Shtratnikova V."/>
            <person name="Makarenko M."/>
            <person name="Klepikova A."/>
            <person name="Omelchenko D."/>
            <person name="Novikova G."/>
            <person name="Obukhova E."/>
            <person name="Bogdanov V."/>
            <person name="Penin A."/>
            <person name="Logacheva M."/>
        </authorList>
    </citation>
    <scope>NUCLEOTIDE SEQUENCE</scope>
    <source>
        <strain evidence="3">Hsosn_3</strain>
        <tissue evidence="3">Leaf</tissue>
    </source>
</reference>
<organism evidence="3 4">
    <name type="scientific">Heracleum sosnowskyi</name>
    <dbReference type="NCBI Taxonomy" id="360622"/>
    <lineage>
        <taxon>Eukaryota</taxon>
        <taxon>Viridiplantae</taxon>
        <taxon>Streptophyta</taxon>
        <taxon>Embryophyta</taxon>
        <taxon>Tracheophyta</taxon>
        <taxon>Spermatophyta</taxon>
        <taxon>Magnoliopsida</taxon>
        <taxon>eudicotyledons</taxon>
        <taxon>Gunneridae</taxon>
        <taxon>Pentapetalae</taxon>
        <taxon>asterids</taxon>
        <taxon>campanulids</taxon>
        <taxon>Apiales</taxon>
        <taxon>Apiaceae</taxon>
        <taxon>Apioideae</taxon>
        <taxon>apioid superclade</taxon>
        <taxon>Tordylieae</taxon>
        <taxon>Tordyliinae</taxon>
        <taxon>Heracleum</taxon>
    </lineage>
</organism>
<comment type="caution">
    <text evidence="3">The sequence shown here is derived from an EMBL/GenBank/DDBJ whole genome shotgun (WGS) entry which is preliminary data.</text>
</comment>
<evidence type="ECO:0000256" key="1">
    <source>
        <dbReference type="SAM" id="MobiDB-lite"/>
    </source>
</evidence>
<feature type="compositionally biased region" description="Polar residues" evidence="1">
    <location>
        <begin position="229"/>
        <end position="241"/>
    </location>
</feature>
<keyword evidence="2" id="KW-1133">Transmembrane helix</keyword>
<evidence type="ECO:0000313" key="3">
    <source>
        <dbReference type="EMBL" id="KAK1385408.1"/>
    </source>
</evidence>
<dbReference type="Proteomes" id="UP001237642">
    <property type="component" value="Unassembled WGS sequence"/>
</dbReference>
<evidence type="ECO:0000256" key="2">
    <source>
        <dbReference type="SAM" id="Phobius"/>
    </source>
</evidence>
<keyword evidence="2" id="KW-0472">Membrane</keyword>
<protein>
    <recommendedName>
        <fullName evidence="5">EF-hand domain-containing protein</fullName>
    </recommendedName>
</protein>
<sequence length="254" mass="29266">MNNLQAIAKAHYRGGSERTKEYANRFSQGLQKNRDGKVDYVEFKRYLISNGHGYYAKRDLFNRLASNGLLGFWDVMTLFYIIVSRRPFCKKCDKFQVGDYFACLDCFESSRDRYCICISCRGRPNTDFKHGSCDRPNLVDNSTMLARRLPAPQPRIEHRHTDQRRSSQAIVQLPAQHSRHQSTSRSSQAIVQSLVQHSRHQITSQPSQAIVHSPAQHSHHQSTSRSSQAIVQSTVQHSQQPREVTRRVQIIIKI</sequence>
<keyword evidence="4" id="KW-1185">Reference proteome</keyword>
<gene>
    <name evidence="3" type="ORF">POM88_023143</name>
</gene>
<proteinExistence type="predicted"/>
<feature type="region of interest" description="Disordered" evidence="1">
    <location>
        <begin position="149"/>
        <end position="241"/>
    </location>
</feature>
<name>A0AAD8IIX2_9APIA</name>
<evidence type="ECO:0000313" key="4">
    <source>
        <dbReference type="Proteomes" id="UP001237642"/>
    </source>
</evidence>
<accession>A0AAD8IIX2</accession>
<feature type="compositionally biased region" description="Basic and acidic residues" evidence="1">
    <location>
        <begin position="155"/>
        <end position="165"/>
    </location>
</feature>
<feature type="compositionally biased region" description="Polar residues" evidence="1">
    <location>
        <begin position="189"/>
        <end position="210"/>
    </location>
</feature>
<dbReference type="AlphaFoldDB" id="A0AAD8IIX2"/>
<dbReference type="EMBL" id="JAUIZM010000005">
    <property type="protein sequence ID" value="KAK1385408.1"/>
    <property type="molecule type" value="Genomic_DNA"/>
</dbReference>